<dbReference type="SUPFAM" id="SSF56601">
    <property type="entry name" value="beta-lactamase/transpeptidase-like"/>
    <property type="match status" value="1"/>
</dbReference>
<comment type="caution">
    <text evidence="2">The sequence shown here is derived from an EMBL/GenBank/DDBJ whole genome shotgun (WGS) entry which is preliminary data.</text>
</comment>
<keyword evidence="3" id="KW-1185">Reference proteome</keyword>
<reference evidence="2 3" key="1">
    <citation type="submission" date="2022-11" db="EMBL/GenBank/DDBJ databases">
        <title>Minimal conservation of predation-associated metabolite biosynthetic gene clusters underscores biosynthetic potential of Myxococcota including descriptions for ten novel species: Archangium lansinium sp. nov., Myxococcus landrumus sp. nov., Nannocystis bai.</title>
        <authorList>
            <person name="Ahearne A."/>
            <person name="Stevens C."/>
            <person name="Dowd S."/>
        </authorList>
    </citation>
    <scope>NUCLEOTIDE SEQUENCE [LARGE SCALE GENOMIC DNA]</scope>
    <source>
        <strain evidence="2 3">NCELM</strain>
    </source>
</reference>
<dbReference type="Gene3D" id="3.40.710.10">
    <property type="entry name" value="DD-peptidase/beta-lactamase superfamily"/>
    <property type="match status" value="1"/>
</dbReference>
<dbReference type="Pfam" id="PF00144">
    <property type="entry name" value="Beta-lactamase"/>
    <property type="match status" value="1"/>
</dbReference>
<dbReference type="GO" id="GO:0016787">
    <property type="term" value="F:hydrolase activity"/>
    <property type="evidence" value="ECO:0007669"/>
    <property type="project" value="UniProtKB-KW"/>
</dbReference>
<dbReference type="InterPro" id="IPR001466">
    <property type="entry name" value="Beta-lactam-related"/>
</dbReference>
<dbReference type="InterPro" id="IPR050491">
    <property type="entry name" value="AmpC-like"/>
</dbReference>
<evidence type="ECO:0000313" key="2">
    <source>
        <dbReference type="EMBL" id="MDC0674580.1"/>
    </source>
</evidence>
<accession>A0ABT5BKA1</accession>
<proteinExistence type="predicted"/>
<dbReference type="InterPro" id="IPR012338">
    <property type="entry name" value="Beta-lactam/transpept-like"/>
</dbReference>
<dbReference type="Proteomes" id="UP001217838">
    <property type="component" value="Unassembled WGS sequence"/>
</dbReference>
<dbReference type="RefSeq" id="WP_272008951.1">
    <property type="nucleotide sequence ID" value="NZ_JAQNDN010000024.1"/>
</dbReference>
<dbReference type="PANTHER" id="PTHR46825:SF7">
    <property type="entry name" value="D-ALANYL-D-ALANINE CARBOXYPEPTIDASE"/>
    <property type="match status" value="1"/>
</dbReference>
<evidence type="ECO:0000313" key="3">
    <source>
        <dbReference type="Proteomes" id="UP001217838"/>
    </source>
</evidence>
<name>A0ABT5BKA1_9BACT</name>
<gene>
    <name evidence="2" type="ORF">POL58_42930</name>
</gene>
<evidence type="ECO:0000259" key="1">
    <source>
        <dbReference type="Pfam" id="PF00144"/>
    </source>
</evidence>
<sequence length="389" mass="41029">MATAVISRRGLLGLLAAAACRPDPRDPQCRRAVDYVGAPWKDAPASLLDGRQAGTIDGALAPELVARLEARLDAVIEGSKAPAISAAYAVPGDGMWTATRGLACAEPATPVTGDAKFQACSIGKLITAVLVLRLCERGVLSRETSIAKWFPRYPNVTIDHLLTHTSGIYSFNSDPNFERELAVYRSPEELIEESARHADLFCPGATWSYSNTGYVMLGMIVERCHDRPLADVVAAEVATPLGLRGLVAQRPGVAVPGLVRGHRQRAPLGETHYEVPHGAGSIASGADELVRVLHAVLAGRLVGAASLAAMLRDMAPMFDDPALRYGRGMMLYEAAGGPGLMVGHSGGAPGFRAIVAYLPAEPAFVAVMINDERPAEAGLWALVQAARGA</sequence>
<protein>
    <submittedName>
        <fullName evidence="2">Serine hydrolase</fullName>
    </submittedName>
</protein>
<feature type="domain" description="Beta-lactamase-related" evidence="1">
    <location>
        <begin position="76"/>
        <end position="376"/>
    </location>
</feature>
<dbReference type="PANTHER" id="PTHR46825">
    <property type="entry name" value="D-ALANYL-D-ALANINE-CARBOXYPEPTIDASE/ENDOPEPTIDASE AMPH"/>
    <property type="match status" value="1"/>
</dbReference>
<organism evidence="2 3">
    <name type="scientific">Nannocystis radixulma</name>
    <dbReference type="NCBI Taxonomy" id="2995305"/>
    <lineage>
        <taxon>Bacteria</taxon>
        <taxon>Pseudomonadati</taxon>
        <taxon>Myxococcota</taxon>
        <taxon>Polyangia</taxon>
        <taxon>Nannocystales</taxon>
        <taxon>Nannocystaceae</taxon>
        <taxon>Nannocystis</taxon>
    </lineage>
</organism>
<dbReference type="EMBL" id="JAQNDN010000024">
    <property type="protein sequence ID" value="MDC0674580.1"/>
    <property type="molecule type" value="Genomic_DNA"/>
</dbReference>
<keyword evidence="2" id="KW-0378">Hydrolase</keyword>